<dbReference type="Proteomes" id="UP000631114">
    <property type="component" value="Unassembled WGS sequence"/>
</dbReference>
<sequence>MLDSSSQAFAMNFNNSSFNTASYNAGRGRGSSNRGRGRNFNNSGRGSNSGRGFNPMQGSGSNSSSSGCFHSVYATRAEAGAPNHSVSQSTNHPTQAEISYFEVNFSV</sequence>
<dbReference type="EMBL" id="JADFTS010000008">
    <property type="protein sequence ID" value="KAF9593328.1"/>
    <property type="molecule type" value="Genomic_DNA"/>
</dbReference>
<evidence type="ECO:0000256" key="1">
    <source>
        <dbReference type="SAM" id="MobiDB-lite"/>
    </source>
</evidence>
<proteinExistence type="predicted"/>
<reference evidence="2 3" key="1">
    <citation type="submission" date="2020-10" db="EMBL/GenBank/DDBJ databases">
        <title>The Coptis chinensis genome and diversification of protoberbering-type alkaloids.</title>
        <authorList>
            <person name="Wang B."/>
            <person name="Shu S."/>
            <person name="Song C."/>
            <person name="Liu Y."/>
        </authorList>
    </citation>
    <scope>NUCLEOTIDE SEQUENCE [LARGE SCALE GENOMIC DNA]</scope>
    <source>
        <strain evidence="2">HL-2020</strain>
        <tissue evidence="2">Leaf</tissue>
    </source>
</reference>
<gene>
    <name evidence="2" type="ORF">IFM89_021497</name>
</gene>
<evidence type="ECO:0000313" key="2">
    <source>
        <dbReference type="EMBL" id="KAF9593328.1"/>
    </source>
</evidence>
<dbReference type="AlphaFoldDB" id="A0A835H839"/>
<evidence type="ECO:0000313" key="3">
    <source>
        <dbReference type="Proteomes" id="UP000631114"/>
    </source>
</evidence>
<feature type="region of interest" description="Disordered" evidence="1">
    <location>
        <begin position="16"/>
        <end position="67"/>
    </location>
</feature>
<keyword evidence="3" id="KW-1185">Reference proteome</keyword>
<accession>A0A835H839</accession>
<comment type="caution">
    <text evidence="2">The sequence shown here is derived from an EMBL/GenBank/DDBJ whole genome shotgun (WGS) entry which is preliminary data.</text>
</comment>
<organism evidence="2 3">
    <name type="scientific">Coptis chinensis</name>
    <dbReference type="NCBI Taxonomy" id="261450"/>
    <lineage>
        <taxon>Eukaryota</taxon>
        <taxon>Viridiplantae</taxon>
        <taxon>Streptophyta</taxon>
        <taxon>Embryophyta</taxon>
        <taxon>Tracheophyta</taxon>
        <taxon>Spermatophyta</taxon>
        <taxon>Magnoliopsida</taxon>
        <taxon>Ranunculales</taxon>
        <taxon>Ranunculaceae</taxon>
        <taxon>Coptidoideae</taxon>
        <taxon>Coptis</taxon>
    </lineage>
</organism>
<name>A0A835H839_9MAGN</name>
<protein>
    <submittedName>
        <fullName evidence="2">Uncharacterized protein</fullName>
    </submittedName>
</protein>